<accession>A0ABW4AYL9</accession>
<dbReference type="Proteomes" id="UP001597059">
    <property type="component" value="Unassembled WGS sequence"/>
</dbReference>
<proteinExistence type="inferred from homology"/>
<comment type="caution">
    <text evidence="4">The sequence shown here is derived from an EMBL/GenBank/DDBJ whole genome shotgun (WGS) entry which is preliminary data.</text>
</comment>
<dbReference type="InterPro" id="IPR036396">
    <property type="entry name" value="Cyt_P450_sf"/>
</dbReference>
<dbReference type="InterPro" id="IPR001128">
    <property type="entry name" value="Cyt_P450"/>
</dbReference>
<sequence length="429" mass="48901">MFLTKLFRRNPSVKAAPTPAATFDPGFVFDPLSDDFITNPYPILAHLREHAPVHRCVTGAWVLTRYEDVLAALSDKRLSNAPAPYAVVNQRNADRYVCAQVANNILPFLDGELHQRIRFVLGRSFFKAIKDFQGESGKAQLERLALDILTPLLKQPEFDVIHDFGTPFSGRVMCQCMGFDEQDLPKLAQWSEMFLYLFSVMPSEDIRAQVDQALTEFRLYLKKVLEQKRRHPADDWISALLADNQEATTPLTDSELIDAFMLFFADGLENVDRFLGTVFKLLFEQPEQLALVKADHSLIGDLVDECLRYDPPAQFIGRIATEDITLHGHTIKAHSAVFLMLGSANRDPQQYLEADTFDLNHGYKNTLEFGRGHHSCFGKNLVRYQMIEAVRVILSQCPELTLAQQSFQWEKRLAHRWLTHCALAPNHPR</sequence>
<keyword evidence="3" id="KW-0560">Oxidoreductase</keyword>
<dbReference type="PANTHER" id="PTHR46696:SF1">
    <property type="entry name" value="CYTOCHROME P450 YJIB-RELATED"/>
    <property type="match status" value="1"/>
</dbReference>
<evidence type="ECO:0000313" key="4">
    <source>
        <dbReference type="EMBL" id="MFD1382988.1"/>
    </source>
</evidence>
<dbReference type="PANTHER" id="PTHR46696">
    <property type="entry name" value="P450, PUTATIVE (EUROFUNG)-RELATED"/>
    <property type="match status" value="1"/>
</dbReference>
<dbReference type="InterPro" id="IPR002397">
    <property type="entry name" value="Cyt_P450_B"/>
</dbReference>
<keyword evidence="3" id="KW-0479">Metal-binding</keyword>
<keyword evidence="3" id="KW-0349">Heme</keyword>
<evidence type="ECO:0000256" key="1">
    <source>
        <dbReference type="ARBA" id="ARBA00001971"/>
    </source>
</evidence>
<evidence type="ECO:0000313" key="5">
    <source>
        <dbReference type="Proteomes" id="UP001597059"/>
    </source>
</evidence>
<comment type="similarity">
    <text evidence="2 3">Belongs to the cytochrome P450 family.</text>
</comment>
<organism evidence="4 5">
    <name type="scientific">Rhodanobacter aciditrophus</name>
    <dbReference type="NCBI Taxonomy" id="1623218"/>
    <lineage>
        <taxon>Bacteria</taxon>
        <taxon>Pseudomonadati</taxon>
        <taxon>Pseudomonadota</taxon>
        <taxon>Gammaproteobacteria</taxon>
        <taxon>Lysobacterales</taxon>
        <taxon>Rhodanobacteraceae</taxon>
        <taxon>Rhodanobacter</taxon>
    </lineage>
</organism>
<dbReference type="EMBL" id="JBHTMN010000007">
    <property type="protein sequence ID" value="MFD1382988.1"/>
    <property type="molecule type" value="Genomic_DNA"/>
</dbReference>
<dbReference type="Gene3D" id="1.10.630.10">
    <property type="entry name" value="Cytochrome P450"/>
    <property type="match status" value="1"/>
</dbReference>
<comment type="cofactor">
    <cofactor evidence="1">
        <name>heme</name>
        <dbReference type="ChEBI" id="CHEBI:30413"/>
    </cofactor>
</comment>
<reference evidence="5" key="1">
    <citation type="journal article" date="2019" name="Int. J. Syst. Evol. Microbiol.">
        <title>The Global Catalogue of Microorganisms (GCM) 10K type strain sequencing project: providing services to taxonomists for standard genome sequencing and annotation.</title>
        <authorList>
            <consortium name="The Broad Institute Genomics Platform"/>
            <consortium name="The Broad Institute Genome Sequencing Center for Infectious Disease"/>
            <person name="Wu L."/>
            <person name="Ma J."/>
        </authorList>
    </citation>
    <scope>NUCLEOTIDE SEQUENCE [LARGE SCALE GENOMIC DNA]</scope>
    <source>
        <strain evidence="5">JCM 30774</strain>
    </source>
</reference>
<evidence type="ECO:0000256" key="2">
    <source>
        <dbReference type="ARBA" id="ARBA00010617"/>
    </source>
</evidence>
<dbReference type="RefSeq" id="WP_377366165.1">
    <property type="nucleotide sequence ID" value="NZ_JBHTMN010000007.1"/>
</dbReference>
<keyword evidence="3" id="KW-0408">Iron</keyword>
<keyword evidence="3" id="KW-0503">Monooxygenase</keyword>
<keyword evidence="5" id="KW-1185">Reference proteome</keyword>
<dbReference type="SUPFAM" id="SSF48264">
    <property type="entry name" value="Cytochrome P450"/>
    <property type="match status" value="1"/>
</dbReference>
<gene>
    <name evidence="4" type="ORF">ACFQ45_06405</name>
</gene>
<protein>
    <submittedName>
        <fullName evidence="4">Cytochrome P450</fullName>
    </submittedName>
</protein>
<dbReference type="PRINTS" id="PR00359">
    <property type="entry name" value="BP450"/>
</dbReference>
<evidence type="ECO:0000256" key="3">
    <source>
        <dbReference type="RuleBase" id="RU000461"/>
    </source>
</evidence>
<dbReference type="Pfam" id="PF00067">
    <property type="entry name" value="p450"/>
    <property type="match status" value="1"/>
</dbReference>
<name>A0ABW4AYL9_9GAMM</name>
<dbReference type="InterPro" id="IPR017972">
    <property type="entry name" value="Cyt_P450_CS"/>
</dbReference>
<dbReference type="PROSITE" id="PS00086">
    <property type="entry name" value="CYTOCHROME_P450"/>
    <property type="match status" value="1"/>
</dbReference>